<keyword evidence="2" id="KW-1185">Reference proteome</keyword>
<name>A0AAD7GFU0_MYCRO</name>
<sequence length="446" mass="49276">MDPNPNMNPNPAVHRLPHDILHDLFVFSTEDAANSGVHYFSVDLSHVCSSWRLSALATPTIWTSLYTSTPSSAQENLRSAAYLARSQGMLVDVRVGVEALPSIHAPEFALLALHAHRIRKLLFVCADPAPFPTLLGCLAAEMPELEAFFMLVYPGKAAEFTVRLAPSQGGGPSRAVGPFRLPALADTGVRWSIWGTTNITHLKMNGLAHAARPSMESLWHILRGCKSTLETFEFQGWAPLWDDATSVLAPVVLPLLSALELFFLDDLAPLAVLIHAPDLQRLTLSNGRRCQNPYLLEEDEDEDEAECDVPRLLEHFSACGSALRQLFLYALPPCPRSTIDAFFASLPSLDSLMLFETDTVFQDALFQPECRFRVPRDAVFPVLSHLAITDTAPSDLTRFLLRHKTLPVPPLLSVYMSAGQYRAAYEPDRSTLALCWTWASPRMGCG</sequence>
<dbReference type="EMBL" id="JARKIE010000075">
    <property type="protein sequence ID" value="KAJ7689044.1"/>
    <property type="molecule type" value="Genomic_DNA"/>
</dbReference>
<proteinExistence type="predicted"/>
<evidence type="ECO:0000313" key="2">
    <source>
        <dbReference type="Proteomes" id="UP001221757"/>
    </source>
</evidence>
<accession>A0AAD7GFU0</accession>
<dbReference type="AlphaFoldDB" id="A0AAD7GFU0"/>
<dbReference type="Proteomes" id="UP001221757">
    <property type="component" value="Unassembled WGS sequence"/>
</dbReference>
<gene>
    <name evidence="1" type="ORF">B0H17DRAFT_1135323</name>
</gene>
<organism evidence="1 2">
    <name type="scientific">Mycena rosella</name>
    <name type="common">Pink bonnet</name>
    <name type="synonym">Agaricus rosellus</name>
    <dbReference type="NCBI Taxonomy" id="1033263"/>
    <lineage>
        <taxon>Eukaryota</taxon>
        <taxon>Fungi</taxon>
        <taxon>Dikarya</taxon>
        <taxon>Basidiomycota</taxon>
        <taxon>Agaricomycotina</taxon>
        <taxon>Agaricomycetes</taxon>
        <taxon>Agaricomycetidae</taxon>
        <taxon>Agaricales</taxon>
        <taxon>Marasmiineae</taxon>
        <taxon>Mycenaceae</taxon>
        <taxon>Mycena</taxon>
    </lineage>
</organism>
<evidence type="ECO:0000313" key="1">
    <source>
        <dbReference type="EMBL" id="KAJ7689044.1"/>
    </source>
</evidence>
<reference evidence="1" key="1">
    <citation type="submission" date="2023-03" db="EMBL/GenBank/DDBJ databases">
        <title>Massive genome expansion in bonnet fungi (Mycena s.s.) driven by repeated elements and novel gene families across ecological guilds.</title>
        <authorList>
            <consortium name="Lawrence Berkeley National Laboratory"/>
            <person name="Harder C.B."/>
            <person name="Miyauchi S."/>
            <person name="Viragh M."/>
            <person name="Kuo A."/>
            <person name="Thoen E."/>
            <person name="Andreopoulos B."/>
            <person name="Lu D."/>
            <person name="Skrede I."/>
            <person name="Drula E."/>
            <person name="Henrissat B."/>
            <person name="Morin E."/>
            <person name="Kohler A."/>
            <person name="Barry K."/>
            <person name="LaButti K."/>
            <person name="Morin E."/>
            <person name="Salamov A."/>
            <person name="Lipzen A."/>
            <person name="Mereny Z."/>
            <person name="Hegedus B."/>
            <person name="Baldrian P."/>
            <person name="Stursova M."/>
            <person name="Weitz H."/>
            <person name="Taylor A."/>
            <person name="Grigoriev I.V."/>
            <person name="Nagy L.G."/>
            <person name="Martin F."/>
            <person name="Kauserud H."/>
        </authorList>
    </citation>
    <scope>NUCLEOTIDE SEQUENCE</scope>
    <source>
        <strain evidence="1">CBHHK067</strain>
    </source>
</reference>
<evidence type="ECO:0008006" key="3">
    <source>
        <dbReference type="Google" id="ProtNLM"/>
    </source>
</evidence>
<protein>
    <recommendedName>
        <fullName evidence="3">F-box domain-containing protein</fullName>
    </recommendedName>
</protein>
<comment type="caution">
    <text evidence="1">The sequence shown here is derived from an EMBL/GenBank/DDBJ whole genome shotgun (WGS) entry which is preliminary data.</text>
</comment>